<dbReference type="GO" id="GO:0022857">
    <property type="term" value="F:transmembrane transporter activity"/>
    <property type="evidence" value="ECO:0007669"/>
    <property type="project" value="InterPro"/>
</dbReference>
<reference evidence="7 8" key="1">
    <citation type="submission" date="2019-07" db="EMBL/GenBank/DDBJ databases">
        <title>Lentzea xizangensis sp. nov., isolated from Qinghai-Tibetan Plateau Soils.</title>
        <authorList>
            <person name="Huang J."/>
        </authorList>
    </citation>
    <scope>NUCLEOTIDE SEQUENCE [LARGE SCALE GENOMIC DNA]</scope>
    <source>
        <strain evidence="7 8">FXJ1.1311</strain>
    </source>
</reference>
<feature type="transmembrane region" description="Helical" evidence="5">
    <location>
        <begin position="145"/>
        <end position="168"/>
    </location>
</feature>
<keyword evidence="8" id="KW-1185">Reference proteome</keyword>
<dbReference type="Pfam" id="PF07690">
    <property type="entry name" value="MFS_1"/>
    <property type="match status" value="1"/>
</dbReference>
<proteinExistence type="predicted"/>
<sequence length="450" mass="46627">MTLTAEPTSRPGSALWAPDRRWPTTGLVLLVTLLAFEAMGVGTAMPRMVAELRGEALYAWPFIAFMASSLVGTVFSGRLSDLRGPKPALLLGVGLFLVGLLVAGTADSMTMLLVGRVLQGLGGGTQVVAVYVLIAAVYPDSDHPAAFGALAAAWVVPSLVGPTFAGWATENFTWRLVFLALVPLVVIGLVLLVPVLRRLPVHTATPPARRFLPLAALGAAAGVAGLSWAMQHHIWWLGLVAVVVLGAALRVLLPKGTLTARRGLPVTVLARGLLGGTFFAVEAFIPLTLTVVHGYSPFEAGIPLTLGALGWSVAAMWQGRRTDIPRQTLVRWGFLLVSASLAAVTLIAPSWGPAWATALIWAVTGAGMGLGMSSISVLVLRSSVDTDRGFNSAAVQISDQLGAALFAGVGGMVVVATAPTVGVVVLAVLMAGVALLGAILTGSRCLVDHE</sequence>
<feature type="transmembrane region" description="Helical" evidence="5">
    <location>
        <begin position="424"/>
        <end position="447"/>
    </location>
</feature>
<feature type="transmembrane region" description="Helical" evidence="5">
    <location>
        <begin position="401"/>
        <end position="418"/>
    </location>
</feature>
<evidence type="ECO:0000256" key="2">
    <source>
        <dbReference type="ARBA" id="ARBA00022692"/>
    </source>
</evidence>
<comment type="subcellular location">
    <subcellularLocation>
        <location evidence="1">Cell membrane</location>
        <topology evidence="1">Multi-pass membrane protein</topology>
    </subcellularLocation>
</comment>
<feature type="transmembrane region" description="Helical" evidence="5">
    <location>
        <begin position="234"/>
        <end position="253"/>
    </location>
</feature>
<dbReference type="SUPFAM" id="SSF103473">
    <property type="entry name" value="MFS general substrate transporter"/>
    <property type="match status" value="1"/>
</dbReference>
<comment type="caution">
    <text evidence="7">The sequence shown here is derived from an EMBL/GenBank/DDBJ whole genome shotgun (WGS) entry which is preliminary data.</text>
</comment>
<feature type="transmembrane region" description="Helical" evidence="5">
    <location>
        <begin position="300"/>
        <end position="317"/>
    </location>
</feature>
<evidence type="ECO:0000313" key="8">
    <source>
        <dbReference type="Proteomes" id="UP000316639"/>
    </source>
</evidence>
<dbReference type="InterPro" id="IPR011701">
    <property type="entry name" value="MFS"/>
</dbReference>
<evidence type="ECO:0000256" key="1">
    <source>
        <dbReference type="ARBA" id="ARBA00004651"/>
    </source>
</evidence>
<dbReference type="InterPro" id="IPR036259">
    <property type="entry name" value="MFS_trans_sf"/>
</dbReference>
<feature type="transmembrane region" description="Helical" evidence="5">
    <location>
        <begin position="27"/>
        <end position="45"/>
    </location>
</feature>
<accession>A0A563F0S5</accession>
<dbReference type="PANTHER" id="PTHR23501:SF154">
    <property type="entry name" value="MULTIDRUG-EFFLUX TRANSPORTER RV1634-RELATED"/>
    <property type="match status" value="1"/>
</dbReference>
<dbReference type="InterPro" id="IPR001958">
    <property type="entry name" value="Tet-R_TetA/multi-R_MdtG-like"/>
</dbReference>
<dbReference type="Gene3D" id="1.20.1250.20">
    <property type="entry name" value="MFS general substrate transporter like domains"/>
    <property type="match status" value="1"/>
</dbReference>
<evidence type="ECO:0000256" key="5">
    <source>
        <dbReference type="SAM" id="Phobius"/>
    </source>
</evidence>
<keyword evidence="4 5" id="KW-0472">Membrane</keyword>
<evidence type="ECO:0000259" key="6">
    <source>
        <dbReference type="PROSITE" id="PS50850"/>
    </source>
</evidence>
<dbReference type="PROSITE" id="PS50850">
    <property type="entry name" value="MFS"/>
    <property type="match status" value="1"/>
</dbReference>
<dbReference type="AlphaFoldDB" id="A0A563F0S5"/>
<feature type="transmembrane region" description="Helical" evidence="5">
    <location>
        <begin position="273"/>
        <end position="294"/>
    </location>
</feature>
<dbReference type="Proteomes" id="UP000316639">
    <property type="component" value="Unassembled WGS sequence"/>
</dbReference>
<evidence type="ECO:0000256" key="3">
    <source>
        <dbReference type="ARBA" id="ARBA00022989"/>
    </source>
</evidence>
<organism evidence="7 8">
    <name type="scientific">Lentzea tibetensis</name>
    <dbReference type="NCBI Taxonomy" id="2591470"/>
    <lineage>
        <taxon>Bacteria</taxon>
        <taxon>Bacillati</taxon>
        <taxon>Actinomycetota</taxon>
        <taxon>Actinomycetes</taxon>
        <taxon>Pseudonocardiales</taxon>
        <taxon>Pseudonocardiaceae</taxon>
        <taxon>Lentzea</taxon>
    </lineage>
</organism>
<dbReference type="RefSeq" id="WP_146349961.1">
    <property type="nucleotide sequence ID" value="NZ_VOBR01000003.1"/>
</dbReference>
<feature type="transmembrane region" description="Helical" evidence="5">
    <location>
        <begin position="88"/>
        <end position="106"/>
    </location>
</feature>
<feature type="transmembrane region" description="Helical" evidence="5">
    <location>
        <begin position="174"/>
        <end position="196"/>
    </location>
</feature>
<evidence type="ECO:0000313" key="7">
    <source>
        <dbReference type="EMBL" id="TWP53550.1"/>
    </source>
</evidence>
<dbReference type="EMBL" id="VOBR01000003">
    <property type="protein sequence ID" value="TWP53550.1"/>
    <property type="molecule type" value="Genomic_DNA"/>
</dbReference>
<name>A0A563F0S5_9PSEU</name>
<feature type="transmembrane region" description="Helical" evidence="5">
    <location>
        <begin position="329"/>
        <end position="352"/>
    </location>
</feature>
<protein>
    <submittedName>
        <fullName evidence="7">MFS transporter</fullName>
    </submittedName>
</protein>
<keyword evidence="3 5" id="KW-1133">Transmembrane helix</keyword>
<feature type="transmembrane region" description="Helical" evidence="5">
    <location>
        <begin position="358"/>
        <end position="380"/>
    </location>
</feature>
<dbReference type="InterPro" id="IPR020846">
    <property type="entry name" value="MFS_dom"/>
</dbReference>
<gene>
    <name evidence="7" type="ORF">FKR81_06260</name>
</gene>
<dbReference type="PRINTS" id="PR01035">
    <property type="entry name" value="TCRTETA"/>
</dbReference>
<dbReference type="PANTHER" id="PTHR23501">
    <property type="entry name" value="MAJOR FACILITATOR SUPERFAMILY"/>
    <property type="match status" value="1"/>
</dbReference>
<feature type="domain" description="Major facilitator superfamily (MFS) profile" evidence="6">
    <location>
        <begin position="23"/>
        <end position="444"/>
    </location>
</feature>
<feature type="transmembrane region" description="Helical" evidence="5">
    <location>
        <begin position="208"/>
        <end position="228"/>
    </location>
</feature>
<feature type="transmembrane region" description="Helical" evidence="5">
    <location>
        <begin position="57"/>
        <end position="76"/>
    </location>
</feature>
<evidence type="ECO:0000256" key="4">
    <source>
        <dbReference type="ARBA" id="ARBA00023136"/>
    </source>
</evidence>
<dbReference type="OrthoDB" id="9778875at2"/>
<dbReference type="GO" id="GO:0005886">
    <property type="term" value="C:plasma membrane"/>
    <property type="evidence" value="ECO:0007669"/>
    <property type="project" value="UniProtKB-SubCell"/>
</dbReference>
<keyword evidence="2 5" id="KW-0812">Transmembrane</keyword>
<feature type="transmembrane region" description="Helical" evidence="5">
    <location>
        <begin position="118"/>
        <end position="138"/>
    </location>
</feature>